<evidence type="ECO:0000313" key="3">
    <source>
        <dbReference type="EMBL" id="GFR08170.1"/>
    </source>
</evidence>
<feature type="compositionally biased region" description="Basic and acidic residues" evidence="1">
    <location>
        <begin position="253"/>
        <end position="264"/>
    </location>
</feature>
<feature type="region of interest" description="Disordered" evidence="1">
    <location>
        <begin position="223"/>
        <end position="271"/>
    </location>
</feature>
<dbReference type="AlphaFoldDB" id="A0A8X6LFQ7"/>
<accession>A0A8X6LFQ7</accession>
<keyword evidence="2" id="KW-1133">Transmembrane helix</keyword>
<comment type="caution">
    <text evidence="3">The sequence shown here is derived from an EMBL/GenBank/DDBJ whole genome shotgun (WGS) entry which is preliminary data.</text>
</comment>
<keyword evidence="4" id="KW-1185">Reference proteome</keyword>
<dbReference type="OrthoDB" id="10588770at2759"/>
<keyword evidence="2" id="KW-0812">Transmembrane</keyword>
<dbReference type="EMBL" id="BMAO01016386">
    <property type="protein sequence ID" value="GFR08170.1"/>
    <property type="molecule type" value="Genomic_DNA"/>
</dbReference>
<feature type="transmembrane region" description="Helical" evidence="2">
    <location>
        <begin position="357"/>
        <end position="377"/>
    </location>
</feature>
<sequence length="400" mass="44709">MFWRRTKNGNSIAEKFNDDTLQKILTTKIPHSKEGRKGVFTLPCYAISLENNQAFEMFLQEAAKRKFLKDLLNEELTGEILGVQKTTYTVLIYCISEKNSKAVRAVLEASKENGILKEILDQKMIKEKANDQKISYTLIDYANEQNCKEIVATLKEFEESLNIEVKSVSGNAETSCEDINVDCEDLEIHEPMLANSEEAQDILTKDDIDQIQSSRTTFTEIVKRDQTQSCSHSKSRKGSAENGKPLKHKRKLIKTDTESREKSTDNLTLESKATTQLHGDINKDSELIFETNKKAQNALTEEEPDIPSPTELYFDSKENSADEKSSKKAIQPIVASVVGAVLLVSCVALYIVKMPVVAAVVGIIGLACIGFALYNTINPNTKLEKVEEQSITAHPPLKII</sequence>
<evidence type="ECO:0000256" key="2">
    <source>
        <dbReference type="SAM" id="Phobius"/>
    </source>
</evidence>
<keyword evidence="2" id="KW-0472">Membrane</keyword>
<reference evidence="3" key="1">
    <citation type="submission" date="2020-07" db="EMBL/GenBank/DDBJ databases">
        <title>Multicomponent nature underlies the extraordinary mechanical properties of spider dragline silk.</title>
        <authorList>
            <person name="Kono N."/>
            <person name="Nakamura H."/>
            <person name="Mori M."/>
            <person name="Yoshida Y."/>
            <person name="Ohtoshi R."/>
            <person name="Malay A.D."/>
            <person name="Moran D.A.P."/>
            <person name="Tomita M."/>
            <person name="Numata K."/>
            <person name="Arakawa K."/>
        </authorList>
    </citation>
    <scope>NUCLEOTIDE SEQUENCE</scope>
</reference>
<evidence type="ECO:0000256" key="1">
    <source>
        <dbReference type="SAM" id="MobiDB-lite"/>
    </source>
</evidence>
<feature type="transmembrane region" description="Helical" evidence="2">
    <location>
        <begin position="333"/>
        <end position="351"/>
    </location>
</feature>
<protein>
    <submittedName>
        <fullName evidence="3">Uncharacterized protein</fullName>
    </submittedName>
</protein>
<name>A0A8X6LFQ7_TRICU</name>
<organism evidence="3 4">
    <name type="scientific">Trichonephila clavata</name>
    <name type="common">Joro spider</name>
    <name type="synonym">Nephila clavata</name>
    <dbReference type="NCBI Taxonomy" id="2740835"/>
    <lineage>
        <taxon>Eukaryota</taxon>
        <taxon>Metazoa</taxon>
        <taxon>Ecdysozoa</taxon>
        <taxon>Arthropoda</taxon>
        <taxon>Chelicerata</taxon>
        <taxon>Arachnida</taxon>
        <taxon>Araneae</taxon>
        <taxon>Araneomorphae</taxon>
        <taxon>Entelegynae</taxon>
        <taxon>Araneoidea</taxon>
        <taxon>Nephilidae</taxon>
        <taxon>Trichonephila</taxon>
    </lineage>
</organism>
<proteinExistence type="predicted"/>
<dbReference type="Proteomes" id="UP000887116">
    <property type="component" value="Unassembled WGS sequence"/>
</dbReference>
<evidence type="ECO:0000313" key="4">
    <source>
        <dbReference type="Proteomes" id="UP000887116"/>
    </source>
</evidence>
<gene>
    <name evidence="3" type="primary">WPAU_0634</name>
    <name evidence="3" type="ORF">TNCT_309271</name>
</gene>